<organism evidence="3 4">
    <name type="scientific">Sporomusa termitida</name>
    <dbReference type="NCBI Taxonomy" id="2377"/>
    <lineage>
        <taxon>Bacteria</taxon>
        <taxon>Bacillati</taxon>
        <taxon>Bacillota</taxon>
        <taxon>Negativicutes</taxon>
        <taxon>Selenomonadales</taxon>
        <taxon>Sporomusaceae</taxon>
        <taxon>Sporomusa</taxon>
    </lineage>
</organism>
<feature type="chain" id="PRO_5021718912" evidence="2">
    <location>
        <begin position="23"/>
        <end position="550"/>
    </location>
</feature>
<feature type="transmembrane region" description="Helical" evidence="1">
    <location>
        <begin position="516"/>
        <end position="538"/>
    </location>
</feature>
<dbReference type="AlphaFoldDB" id="A0A517DP23"/>
<dbReference type="KEGG" id="sted:SPTER_03610"/>
<name>A0A517DP23_9FIRM</name>
<feature type="transmembrane region" description="Helical" evidence="1">
    <location>
        <begin position="358"/>
        <end position="381"/>
    </location>
</feature>
<keyword evidence="1" id="KW-0472">Membrane</keyword>
<feature type="signal peptide" evidence="2">
    <location>
        <begin position="1"/>
        <end position="22"/>
    </location>
</feature>
<dbReference type="EMBL" id="CP036259">
    <property type="protein sequence ID" value="QDR79102.1"/>
    <property type="molecule type" value="Genomic_DNA"/>
</dbReference>
<keyword evidence="1" id="KW-1133">Transmembrane helix</keyword>
<dbReference type="RefSeq" id="WP_144348795.1">
    <property type="nucleotide sequence ID" value="NZ_CP036259.1"/>
</dbReference>
<keyword evidence="1" id="KW-0812">Transmembrane</keyword>
<feature type="transmembrane region" description="Helical" evidence="1">
    <location>
        <begin position="325"/>
        <end position="346"/>
    </location>
</feature>
<reference evidence="3 4" key="1">
    <citation type="submission" date="2019-02" db="EMBL/GenBank/DDBJ databases">
        <title>Closed genome of Sporomusa termitida DSM 4440.</title>
        <authorList>
            <person name="Poehlein A."/>
            <person name="Daniel R."/>
        </authorList>
    </citation>
    <scope>NUCLEOTIDE SEQUENCE [LARGE SCALE GENOMIC DNA]</scope>
    <source>
        <strain evidence="3 4">DSM 4440</strain>
    </source>
</reference>
<evidence type="ECO:0000256" key="2">
    <source>
        <dbReference type="SAM" id="SignalP"/>
    </source>
</evidence>
<proteinExistence type="predicted"/>
<evidence type="ECO:0000313" key="3">
    <source>
        <dbReference type="EMBL" id="QDR79102.1"/>
    </source>
</evidence>
<keyword evidence="2" id="KW-0732">Signal</keyword>
<feature type="transmembrane region" description="Helical" evidence="1">
    <location>
        <begin position="422"/>
        <end position="438"/>
    </location>
</feature>
<evidence type="ECO:0000313" key="4">
    <source>
        <dbReference type="Proteomes" id="UP000320776"/>
    </source>
</evidence>
<accession>A0A517DP23</accession>
<feature type="transmembrane region" description="Helical" evidence="1">
    <location>
        <begin position="393"/>
        <end position="415"/>
    </location>
</feature>
<dbReference type="Proteomes" id="UP000320776">
    <property type="component" value="Chromosome"/>
</dbReference>
<dbReference type="OrthoDB" id="1633964at2"/>
<sequence>MKLTALLSLCLIALCLLPPLGAGQTGDDVTISLQVPYYLGKPREGVGPGSQLQALYSIENRSQAAVAATISIKLPPGFALADRSTVWQVEQYPEGDILQRHIDLAGGYSQWFDLLTIQAAADIIPGTYAIIISDGRQTRQVPVTVVTTGRKLGNEPPVIEEIILPLDRDGKNDERLSRNTLVMRDKSWDYYKNIINGKGASNLEVEALHPLTHMRLIVKNPSEQQKLVVITARLHDAHSREPVSGLFTPGTTGEDKDAGSLGGHEDKLVAFAALTGEPRQTVQLPVYMNEQALAGGQYILRVVMEDEFAPPVVQETVITVVKKDWKALAVIGGAAVILLAALLLAVRRVRSVLATLKTRWLVTVALFGAAAFAVVTVPSTLLNDFFHILMGPFGFLVTGLFHSIMLYMMIIALVILIPRPGVIALMIIVRLLLGMLAFGQVSPISLLSYGINALLLETLLYSSGLYSHLQSTDAAAGLNWQKVACLALICGVADSIATYVTLQGLSVLYRMYYADWYIYLLLLINGFLYTAIGAVCGVRLGSRLCRVGGD</sequence>
<protein>
    <submittedName>
        <fullName evidence="3">Uncharacterized protein</fullName>
    </submittedName>
</protein>
<evidence type="ECO:0000256" key="1">
    <source>
        <dbReference type="SAM" id="Phobius"/>
    </source>
</evidence>
<keyword evidence="4" id="KW-1185">Reference proteome</keyword>
<gene>
    <name evidence="3" type="ORF">SPTER_03610</name>
</gene>